<dbReference type="Proteomes" id="UP001500218">
    <property type="component" value="Unassembled WGS sequence"/>
</dbReference>
<dbReference type="InterPro" id="IPR008979">
    <property type="entry name" value="Galactose-bd-like_sf"/>
</dbReference>
<evidence type="ECO:0000313" key="4">
    <source>
        <dbReference type="Proteomes" id="UP001500218"/>
    </source>
</evidence>
<feature type="transmembrane region" description="Helical" evidence="1">
    <location>
        <begin position="12"/>
        <end position="35"/>
    </location>
</feature>
<dbReference type="CDD" id="cd06577">
    <property type="entry name" value="PASTA_pknB"/>
    <property type="match status" value="2"/>
</dbReference>
<evidence type="ECO:0000256" key="1">
    <source>
        <dbReference type="SAM" id="Phobius"/>
    </source>
</evidence>
<keyword evidence="1" id="KW-0472">Membrane</keyword>
<reference evidence="3 4" key="1">
    <citation type="journal article" date="2019" name="Int. J. Syst. Evol. Microbiol.">
        <title>The Global Catalogue of Microorganisms (GCM) 10K type strain sequencing project: providing services to taxonomists for standard genome sequencing and annotation.</title>
        <authorList>
            <consortium name="The Broad Institute Genomics Platform"/>
            <consortium name="The Broad Institute Genome Sequencing Center for Infectious Disease"/>
            <person name="Wu L."/>
            <person name="Ma J."/>
        </authorList>
    </citation>
    <scope>NUCLEOTIDE SEQUENCE [LARGE SCALE GENOMIC DNA]</scope>
    <source>
        <strain evidence="3 4">JCM 13250</strain>
    </source>
</reference>
<comment type="caution">
    <text evidence="3">The sequence shown here is derived from an EMBL/GenBank/DDBJ whole genome shotgun (WGS) entry which is preliminary data.</text>
</comment>
<dbReference type="InterPro" id="IPR013222">
    <property type="entry name" value="Glyco_hyd_98_carb-bd"/>
</dbReference>
<dbReference type="Gene3D" id="3.30.10.20">
    <property type="match status" value="2"/>
</dbReference>
<dbReference type="InterPro" id="IPR038637">
    <property type="entry name" value="NPCBM_sf"/>
</dbReference>
<dbReference type="Pfam" id="PF08305">
    <property type="entry name" value="NPCBM"/>
    <property type="match status" value="1"/>
</dbReference>
<evidence type="ECO:0000313" key="3">
    <source>
        <dbReference type="EMBL" id="GAA1825472.1"/>
    </source>
</evidence>
<feature type="domain" description="PASTA" evidence="2">
    <location>
        <begin position="126"/>
        <end position="186"/>
    </location>
</feature>
<gene>
    <name evidence="3" type="ORF">GCM10009682_51680</name>
</gene>
<dbReference type="RefSeq" id="WP_344137740.1">
    <property type="nucleotide sequence ID" value="NZ_BAAALT010000221.1"/>
</dbReference>
<name>A0ABN2MGM1_9ACTN</name>
<keyword evidence="1" id="KW-0812">Transmembrane</keyword>
<keyword evidence="4" id="KW-1185">Reference proteome</keyword>
<organism evidence="3 4">
    <name type="scientific">Luedemannella flava</name>
    <dbReference type="NCBI Taxonomy" id="349316"/>
    <lineage>
        <taxon>Bacteria</taxon>
        <taxon>Bacillati</taxon>
        <taxon>Actinomycetota</taxon>
        <taxon>Actinomycetes</taxon>
        <taxon>Micromonosporales</taxon>
        <taxon>Micromonosporaceae</taxon>
        <taxon>Luedemannella</taxon>
    </lineage>
</organism>
<dbReference type="SUPFAM" id="SSF49785">
    <property type="entry name" value="Galactose-binding domain-like"/>
    <property type="match status" value="1"/>
</dbReference>
<sequence length="327" mass="32427">MTSAERSRRRPAVVPLALVLVGMFAAGAAVGWWAAVHYHPRYAPDVVVTGADAPAAGEGTALLTPDVRGLTAAAAKQVLADAGLAAVAVRTSEQPSVAPEGTVVAQEPAAGAPIGDAVTLAVATPAKVPEVVGEDVRAAVRALQALGATVEVRRTYRPGSPIDAVLAVDPGEGATAPTHVTLTVAGPPATAYLADLPVGNSGCGSAAVVVAGLPYGHGLRCPAGAGFVDVLYVLDGHALRFDAVVGQPDAESAGRVARFSVIADGREIAAGTVRAGQTRALSLDVADVARLAIRVRAESGPTGGSLVFGDARFSAGAAAIAALRAGA</sequence>
<dbReference type="InterPro" id="IPR005543">
    <property type="entry name" value="PASTA_dom"/>
</dbReference>
<dbReference type="EMBL" id="BAAALT010000221">
    <property type="protein sequence ID" value="GAA1825472.1"/>
    <property type="molecule type" value="Genomic_DNA"/>
</dbReference>
<feature type="domain" description="PASTA" evidence="2">
    <location>
        <begin position="59"/>
        <end position="124"/>
    </location>
</feature>
<dbReference type="Gene3D" id="2.60.120.1060">
    <property type="entry name" value="NPCBM/NEW2 domain"/>
    <property type="match status" value="1"/>
</dbReference>
<proteinExistence type="predicted"/>
<dbReference type="PROSITE" id="PS51178">
    <property type="entry name" value="PASTA"/>
    <property type="match status" value="2"/>
</dbReference>
<dbReference type="SMART" id="SM00740">
    <property type="entry name" value="PASTA"/>
    <property type="match status" value="2"/>
</dbReference>
<keyword evidence="1" id="KW-1133">Transmembrane helix</keyword>
<evidence type="ECO:0000259" key="2">
    <source>
        <dbReference type="PROSITE" id="PS51178"/>
    </source>
</evidence>
<dbReference type="Pfam" id="PF03793">
    <property type="entry name" value="PASTA"/>
    <property type="match status" value="1"/>
</dbReference>
<protein>
    <recommendedName>
        <fullName evidence="2">PASTA domain-containing protein</fullName>
    </recommendedName>
</protein>
<accession>A0ABN2MGM1</accession>